<evidence type="ECO:0000313" key="1">
    <source>
        <dbReference type="EMBL" id="QLH07358.1"/>
    </source>
</evidence>
<gene>
    <name evidence="1" type="ORF">C5F50_09965</name>
</gene>
<proteinExistence type="predicted"/>
<name>A0A7D5R7R9_9ARCH</name>
<dbReference type="EMBL" id="CP026995">
    <property type="protein sequence ID" value="QLH07358.1"/>
    <property type="molecule type" value="Genomic_DNA"/>
</dbReference>
<reference evidence="1 2" key="1">
    <citation type="submission" date="2018-02" db="EMBL/GenBank/DDBJ databases">
        <title>Complete genome of Nitrosopumilus ureaphilus PS0.</title>
        <authorList>
            <person name="Qin W."/>
            <person name="Zheng Y."/>
            <person name="Stahl D.A."/>
        </authorList>
    </citation>
    <scope>NUCLEOTIDE SEQUENCE [LARGE SCALE GENOMIC DNA]</scope>
    <source>
        <strain evidence="1 2">PS0</strain>
    </source>
</reference>
<dbReference type="GeneID" id="56068435"/>
<keyword evidence="2" id="KW-1185">Reference proteome</keyword>
<organism evidence="1 2">
    <name type="scientific">Nitrosopumilus ureiphilus</name>
    <dbReference type="NCBI Taxonomy" id="1470067"/>
    <lineage>
        <taxon>Archaea</taxon>
        <taxon>Nitrososphaerota</taxon>
        <taxon>Nitrososphaeria</taxon>
        <taxon>Nitrosopumilales</taxon>
        <taxon>Nitrosopumilaceae</taxon>
        <taxon>Nitrosopumilus</taxon>
    </lineage>
</organism>
<protein>
    <submittedName>
        <fullName evidence="1">Uncharacterized protein</fullName>
    </submittedName>
</protein>
<dbReference type="AlphaFoldDB" id="A0A7D5R7R9"/>
<sequence>MQLKIGRWTAKADKCASIYQGNTSLSFNIRGPGDITVYHDDKVTKFYKDGTVSGKKIKIKTSSYTWISGTYIGPSDTMEFEQEWFAKSGTWQTVYNGEKAKLYRILGPTTQRDSDILVSVDGLQIGCFLPKSQSVDVKGKHIKIKKRRGPSFVSGFAYSLK</sequence>
<dbReference type="KEGG" id="nue:C5F50_09965"/>
<evidence type="ECO:0000313" key="2">
    <source>
        <dbReference type="Proteomes" id="UP000509478"/>
    </source>
</evidence>
<accession>A0A7D5R7R9</accession>
<dbReference type="Proteomes" id="UP000509478">
    <property type="component" value="Chromosome"/>
</dbReference>
<dbReference type="OrthoDB" id="374037at2157"/>
<dbReference type="RefSeq" id="WP_179371236.1">
    <property type="nucleotide sequence ID" value="NZ_CP026995.1"/>
</dbReference>